<reference evidence="1" key="1">
    <citation type="submission" date="2014-11" db="EMBL/GenBank/DDBJ databases">
        <authorList>
            <person name="Amaro Gonzalez C."/>
        </authorList>
    </citation>
    <scope>NUCLEOTIDE SEQUENCE</scope>
</reference>
<organism evidence="1">
    <name type="scientific">Anguilla anguilla</name>
    <name type="common">European freshwater eel</name>
    <name type="synonym">Muraena anguilla</name>
    <dbReference type="NCBI Taxonomy" id="7936"/>
    <lineage>
        <taxon>Eukaryota</taxon>
        <taxon>Metazoa</taxon>
        <taxon>Chordata</taxon>
        <taxon>Craniata</taxon>
        <taxon>Vertebrata</taxon>
        <taxon>Euteleostomi</taxon>
        <taxon>Actinopterygii</taxon>
        <taxon>Neopterygii</taxon>
        <taxon>Teleostei</taxon>
        <taxon>Anguilliformes</taxon>
        <taxon>Anguillidae</taxon>
        <taxon>Anguilla</taxon>
    </lineage>
</organism>
<name>A0A0E9SP78_ANGAN</name>
<accession>A0A0E9SP78</accession>
<proteinExistence type="predicted"/>
<evidence type="ECO:0000313" key="1">
    <source>
        <dbReference type="EMBL" id="JAH42293.1"/>
    </source>
</evidence>
<dbReference type="EMBL" id="GBXM01066284">
    <property type="protein sequence ID" value="JAH42293.1"/>
    <property type="molecule type" value="Transcribed_RNA"/>
</dbReference>
<reference evidence="1" key="2">
    <citation type="journal article" date="2015" name="Fish Shellfish Immunol.">
        <title>Early steps in the European eel (Anguilla anguilla)-Vibrio vulnificus interaction in the gills: Role of the RtxA13 toxin.</title>
        <authorList>
            <person name="Callol A."/>
            <person name="Pajuelo D."/>
            <person name="Ebbesson L."/>
            <person name="Teles M."/>
            <person name="MacKenzie S."/>
            <person name="Amaro C."/>
        </authorList>
    </citation>
    <scope>NUCLEOTIDE SEQUENCE</scope>
</reference>
<protein>
    <submittedName>
        <fullName evidence="1">Uncharacterized protein</fullName>
    </submittedName>
</protein>
<sequence>MKYLFNHLPIYN</sequence>